<dbReference type="PANTHER" id="PTHR33164">
    <property type="entry name" value="TRANSCRIPTIONAL REGULATOR, MARR FAMILY"/>
    <property type="match status" value="1"/>
</dbReference>
<dbReference type="GO" id="GO:0003677">
    <property type="term" value="F:DNA binding"/>
    <property type="evidence" value="ECO:0007669"/>
    <property type="project" value="UniProtKB-KW"/>
</dbReference>
<keyword evidence="3" id="KW-1185">Reference proteome</keyword>
<dbReference type="InterPro" id="IPR000835">
    <property type="entry name" value="HTH_MarR-typ"/>
</dbReference>
<sequence length="150" mass="16131">MGEDDVRWLSAEEDAAWTGLVSLTLLLPGQLESDLQRAAGLTLFEYLTLSHVSEAPDRRLRMGELAYLASGSPSRLSNVVKRLEGRDLLRRSPDPDDGRRTVVELTAAGWELVVAAAPAHLRSVRARVLDALDPADLAALAAIAGKLGAH</sequence>
<accession>A0A1G4XVT0</accession>
<dbReference type="InterPro" id="IPR036390">
    <property type="entry name" value="WH_DNA-bd_sf"/>
</dbReference>
<dbReference type="GO" id="GO:0003700">
    <property type="term" value="F:DNA-binding transcription factor activity"/>
    <property type="evidence" value="ECO:0007669"/>
    <property type="project" value="InterPro"/>
</dbReference>
<keyword evidence="2" id="KW-0238">DNA-binding</keyword>
<dbReference type="PANTHER" id="PTHR33164:SF99">
    <property type="entry name" value="MARR FAMILY REGULATORY PROTEIN"/>
    <property type="match status" value="1"/>
</dbReference>
<dbReference type="InterPro" id="IPR039422">
    <property type="entry name" value="MarR/SlyA-like"/>
</dbReference>
<dbReference type="STRING" id="1960309.SAMN03159343_1557"/>
<organism evidence="2 3">
    <name type="scientific">Klenkia marina</name>
    <dbReference type="NCBI Taxonomy" id="1960309"/>
    <lineage>
        <taxon>Bacteria</taxon>
        <taxon>Bacillati</taxon>
        <taxon>Actinomycetota</taxon>
        <taxon>Actinomycetes</taxon>
        <taxon>Geodermatophilales</taxon>
        <taxon>Geodermatophilaceae</taxon>
        <taxon>Klenkia</taxon>
    </lineage>
</organism>
<proteinExistence type="predicted"/>
<dbReference type="EMBL" id="FMUH01000002">
    <property type="protein sequence ID" value="SCX45275.1"/>
    <property type="molecule type" value="Genomic_DNA"/>
</dbReference>
<evidence type="ECO:0000259" key="1">
    <source>
        <dbReference type="PROSITE" id="PS50995"/>
    </source>
</evidence>
<name>A0A1G4XVT0_9ACTN</name>
<evidence type="ECO:0000313" key="2">
    <source>
        <dbReference type="EMBL" id="SCX45275.1"/>
    </source>
</evidence>
<dbReference type="Pfam" id="PF12802">
    <property type="entry name" value="MarR_2"/>
    <property type="match status" value="1"/>
</dbReference>
<dbReference type="Proteomes" id="UP000198981">
    <property type="component" value="Unassembled WGS sequence"/>
</dbReference>
<gene>
    <name evidence="2" type="ORF">SAMN03159343_1557</name>
</gene>
<dbReference type="AlphaFoldDB" id="A0A1G4XVT0"/>
<dbReference type="GO" id="GO:0006950">
    <property type="term" value="P:response to stress"/>
    <property type="evidence" value="ECO:0007669"/>
    <property type="project" value="TreeGrafter"/>
</dbReference>
<dbReference type="PROSITE" id="PS50995">
    <property type="entry name" value="HTH_MARR_2"/>
    <property type="match status" value="1"/>
</dbReference>
<dbReference type="RefSeq" id="WP_207798361.1">
    <property type="nucleotide sequence ID" value="NZ_FMUH01000002.1"/>
</dbReference>
<protein>
    <submittedName>
        <fullName evidence="2">DNA-binding transcriptional regulator, MarR family</fullName>
    </submittedName>
</protein>
<dbReference type="Gene3D" id="1.10.10.10">
    <property type="entry name" value="Winged helix-like DNA-binding domain superfamily/Winged helix DNA-binding domain"/>
    <property type="match status" value="1"/>
</dbReference>
<evidence type="ECO:0000313" key="3">
    <source>
        <dbReference type="Proteomes" id="UP000198981"/>
    </source>
</evidence>
<feature type="domain" description="HTH marR-type" evidence="1">
    <location>
        <begin position="13"/>
        <end position="149"/>
    </location>
</feature>
<dbReference type="SUPFAM" id="SSF46785">
    <property type="entry name" value="Winged helix' DNA-binding domain"/>
    <property type="match status" value="1"/>
</dbReference>
<dbReference type="InterPro" id="IPR036388">
    <property type="entry name" value="WH-like_DNA-bd_sf"/>
</dbReference>
<dbReference type="SMART" id="SM00347">
    <property type="entry name" value="HTH_MARR"/>
    <property type="match status" value="1"/>
</dbReference>
<reference evidence="3" key="1">
    <citation type="submission" date="2016-10" db="EMBL/GenBank/DDBJ databases">
        <authorList>
            <person name="Varghese N."/>
            <person name="Submissions S."/>
        </authorList>
    </citation>
    <scope>NUCLEOTIDE SEQUENCE [LARGE SCALE GENOMIC DNA]</scope>
    <source>
        <strain evidence="3">DSM 45722</strain>
    </source>
</reference>